<organism evidence="2 3">
    <name type="scientific">Neiella marina</name>
    <dbReference type="NCBI Taxonomy" id="508461"/>
    <lineage>
        <taxon>Bacteria</taxon>
        <taxon>Pseudomonadati</taxon>
        <taxon>Pseudomonadota</taxon>
        <taxon>Gammaproteobacteria</taxon>
        <taxon>Alteromonadales</taxon>
        <taxon>Echinimonadaceae</taxon>
        <taxon>Neiella</taxon>
    </lineage>
</organism>
<dbReference type="Gene3D" id="3.40.630.30">
    <property type="match status" value="1"/>
</dbReference>
<dbReference type="AlphaFoldDB" id="A0A8J2XN48"/>
<dbReference type="EMBL" id="BMDX01000003">
    <property type="protein sequence ID" value="GGA69087.1"/>
    <property type="molecule type" value="Genomic_DNA"/>
</dbReference>
<dbReference type="InterPro" id="IPR051531">
    <property type="entry name" value="N-acetyltransferase"/>
</dbReference>
<evidence type="ECO:0000259" key="1">
    <source>
        <dbReference type="PROSITE" id="PS51186"/>
    </source>
</evidence>
<gene>
    <name evidence="2" type="ORF">GCM10011369_08410</name>
</gene>
<evidence type="ECO:0000313" key="2">
    <source>
        <dbReference type="EMBL" id="GGA69087.1"/>
    </source>
</evidence>
<sequence length="180" mass="20468">MLLVPDSARLRFEMMTANDAELLFQLDQDPLVMRYINGGKCTTREEIAKVYVPRMESYSNPQKGWGLWKVSLKCDGEFLGWVLVRPMDFFTDSPQHNNLELGWRFHRKTWGQGYGTEAAQAIANAVIGLGEAKWLTAIALEQNNASIGIMKKLGMSYLKTGLHKDPLGDVEVVYYQCRVF</sequence>
<keyword evidence="3" id="KW-1185">Reference proteome</keyword>
<dbReference type="InterPro" id="IPR016181">
    <property type="entry name" value="Acyl_CoA_acyltransferase"/>
</dbReference>
<proteinExistence type="predicted"/>
<name>A0A8J2XN48_9GAMM</name>
<dbReference type="Pfam" id="PF13302">
    <property type="entry name" value="Acetyltransf_3"/>
    <property type="match status" value="1"/>
</dbReference>
<dbReference type="SUPFAM" id="SSF55729">
    <property type="entry name" value="Acyl-CoA N-acyltransferases (Nat)"/>
    <property type="match status" value="1"/>
</dbReference>
<dbReference type="RefSeq" id="WP_308477806.1">
    <property type="nucleotide sequence ID" value="NZ_BMDX01000003.1"/>
</dbReference>
<dbReference type="PANTHER" id="PTHR43792:SF1">
    <property type="entry name" value="N-ACETYLTRANSFERASE DOMAIN-CONTAINING PROTEIN"/>
    <property type="match status" value="1"/>
</dbReference>
<feature type="domain" description="N-acetyltransferase" evidence="1">
    <location>
        <begin position="10"/>
        <end position="180"/>
    </location>
</feature>
<dbReference type="PROSITE" id="PS51186">
    <property type="entry name" value="GNAT"/>
    <property type="match status" value="1"/>
</dbReference>
<dbReference type="InterPro" id="IPR000182">
    <property type="entry name" value="GNAT_dom"/>
</dbReference>
<evidence type="ECO:0000313" key="3">
    <source>
        <dbReference type="Proteomes" id="UP000619743"/>
    </source>
</evidence>
<protein>
    <submittedName>
        <fullName evidence="2">GNAT family acetyltransferase</fullName>
    </submittedName>
</protein>
<dbReference type="Proteomes" id="UP000619743">
    <property type="component" value="Unassembled WGS sequence"/>
</dbReference>
<reference evidence="3" key="1">
    <citation type="journal article" date="2019" name="Int. J. Syst. Evol. Microbiol.">
        <title>The Global Catalogue of Microorganisms (GCM) 10K type strain sequencing project: providing services to taxonomists for standard genome sequencing and annotation.</title>
        <authorList>
            <consortium name="The Broad Institute Genomics Platform"/>
            <consortium name="The Broad Institute Genome Sequencing Center for Infectious Disease"/>
            <person name="Wu L."/>
            <person name="Ma J."/>
        </authorList>
    </citation>
    <scope>NUCLEOTIDE SEQUENCE [LARGE SCALE GENOMIC DNA]</scope>
    <source>
        <strain evidence="3">CGMCC 1.10130</strain>
    </source>
</reference>
<dbReference type="GO" id="GO:0016747">
    <property type="term" value="F:acyltransferase activity, transferring groups other than amino-acyl groups"/>
    <property type="evidence" value="ECO:0007669"/>
    <property type="project" value="InterPro"/>
</dbReference>
<comment type="caution">
    <text evidence="2">The sequence shown here is derived from an EMBL/GenBank/DDBJ whole genome shotgun (WGS) entry which is preliminary data.</text>
</comment>
<dbReference type="PANTHER" id="PTHR43792">
    <property type="entry name" value="GNAT FAMILY, PUTATIVE (AFU_ORTHOLOGUE AFUA_3G00765)-RELATED-RELATED"/>
    <property type="match status" value="1"/>
</dbReference>
<accession>A0A8J2XN48</accession>